<accession>A0A5F8A2Y2</accession>
<sequence length="175" mass="19236">MGLQVRSPCLAPFFKFLVETGFHYVGQAGLELLTSGDLPTSASQSAGITGLNHHAQPVYPFSTWPLTQELALEGQWESKLSGPRRSSSLWHLLILGSSYAQQVFLHPACKNVMWYSCVHSTCMHCVPGTGLGRRYKLDMVLVCRHQSESSSTSLNTNSTRPRVMPHASNSCSLRG</sequence>
<dbReference type="Ensembl" id="ENSMMUT00000099739.1">
    <property type="protein sequence ID" value="ENSMMUP00000071288.1"/>
    <property type="gene ID" value="ENSMMUG00000055776.1"/>
</dbReference>
<keyword evidence="3" id="KW-1185">Reference proteome</keyword>
<dbReference type="PRINTS" id="PR02045">
    <property type="entry name" value="F138DOMAIN"/>
</dbReference>
<reference evidence="2" key="3">
    <citation type="submission" date="2025-08" db="UniProtKB">
        <authorList>
            <consortium name="Ensembl"/>
        </authorList>
    </citation>
    <scope>IDENTIFICATION</scope>
    <source>
        <strain evidence="2">17573</strain>
    </source>
</reference>
<dbReference type="VEuPathDB" id="HostDB:ENSMMUG00000055776"/>
<dbReference type="Proteomes" id="UP000006718">
    <property type="component" value="Chromosome 10"/>
</dbReference>
<dbReference type="InParanoid" id="A0A5F8A2Y2"/>
<proteinExistence type="predicted"/>
<evidence type="ECO:0000313" key="2">
    <source>
        <dbReference type="Ensembl" id="ENSMMUP00000071288.1"/>
    </source>
</evidence>
<evidence type="ECO:0000256" key="1">
    <source>
        <dbReference type="SAM" id="MobiDB-lite"/>
    </source>
</evidence>
<protein>
    <submittedName>
        <fullName evidence="2">Uncharacterized protein</fullName>
    </submittedName>
</protein>
<dbReference type="GeneTree" id="ENSGT01120000271815"/>
<name>A0A5F8A2Y2_MACMU</name>
<dbReference type="PANTHER" id="PTHR12138:SF162">
    <property type="entry name" value="CHROMOSOME UNDETERMINED SCAFFOLD_275, WHOLE GENOME SHOTGUN SEQUENCE"/>
    <property type="match status" value="1"/>
</dbReference>
<feature type="region of interest" description="Disordered" evidence="1">
    <location>
        <begin position="150"/>
        <end position="175"/>
    </location>
</feature>
<organism evidence="2 3">
    <name type="scientific">Macaca mulatta</name>
    <name type="common">Rhesus macaque</name>
    <dbReference type="NCBI Taxonomy" id="9544"/>
    <lineage>
        <taxon>Eukaryota</taxon>
        <taxon>Metazoa</taxon>
        <taxon>Chordata</taxon>
        <taxon>Craniata</taxon>
        <taxon>Vertebrata</taxon>
        <taxon>Euteleostomi</taxon>
        <taxon>Mammalia</taxon>
        <taxon>Eutheria</taxon>
        <taxon>Euarchontoglires</taxon>
        <taxon>Primates</taxon>
        <taxon>Haplorrhini</taxon>
        <taxon>Catarrhini</taxon>
        <taxon>Cercopithecidae</taxon>
        <taxon>Cercopithecinae</taxon>
        <taxon>Macaca</taxon>
    </lineage>
</organism>
<reference evidence="2" key="2">
    <citation type="submission" date="2019-01" db="EMBL/GenBank/DDBJ databases">
        <authorList>
            <person name="Graves T."/>
            <person name="Eichler E.E."/>
            <person name="Wilson R.K."/>
        </authorList>
    </citation>
    <scope>NUCLEOTIDE SEQUENCE [LARGE SCALE GENOMIC DNA]</scope>
    <source>
        <strain evidence="2">17573</strain>
    </source>
</reference>
<dbReference type="Bgee" id="ENSMMUG00000055776">
    <property type="expression patterns" value="Expressed in ileum"/>
</dbReference>
<dbReference type="AlphaFoldDB" id="A0A5F8A2Y2"/>
<evidence type="ECO:0000313" key="3">
    <source>
        <dbReference type="Proteomes" id="UP000006718"/>
    </source>
</evidence>
<feature type="compositionally biased region" description="Low complexity" evidence="1">
    <location>
        <begin position="150"/>
        <end position="159"/>
    </location>
</feature>
<reference evidence="2" key="4">
    <citation type="submission" date="2025-09" db="UniProtKB">
        <authorList>
            <consortium name="Ensembl"/>
        </authorList>
    </citation>
    <scope>IDENTIFICATION</scope>
    <source>
        <strain evidence="2">17573</strain>
    </source>
</reference>
<reference evidence="3" key="1">
    <citation type="journal article" date="2007" name="Science">
        <title>Evolutionary and biomedical insights from the rhesus macaque genome.</title>
        <authorList>
            <person name="Gibbs R.A."/>
            <person name="Rogers J."/>
            <person name="Katze M.G."/>
            <person name="Bumgarner R."/>
            <person name="Weinstock G.M."/>
            <person name="Mardis E.R."/>
            <person name="Remington K.A."/>
            <person name="Strausberg R.L."/>
            <person name="Venter J.C."/>
            <person name="Wilson R.K."/>
            <person name="Batzer M.A."/>
            <person name="Bustamante C.D."/>
            <person name="Eichler E.E."/>
            <person name="Hahn M.W."/>
            <person name="Hardison R.C."/>
            <person name="Makova K.D."/>
            <person name="Miller W."/>
            <person name="Milosavljevic A."/>
            <person name="Palermo R.E."/>
            <person name="Siepel A."/>
            <person name="Sikela J.M."/>
            <person name="Attaway T."/>
            <person name="Bell S."/>
            <person name="Bernard K.E."/>
            <person name="Buhay C.J."/>
            <person name="Chandrabose M.N."/>
            <person name="Dao M."/>
            <person name="Davis C."/>
            <person name="Delehaunty K.D."/>
            <person name="Ding Y."/>
            <person name="Dinh H.H."/>
            <person name="Dugan-Rocha S."/>
            <person name="Fulton L.A."/>
            <person name="Gabisi R.A."/>
            <person name="Garner T.T."/>
            <person name="Godfrey J."/>
            <person name="Hawes A.C."/>
            <person name="Hernandez J."/>
            <person name="Hines S."/>
            <person name="Holder M."/>
            <person name="Hume J."/>
            <person name="Jhangiani S.N."/>
            <person name="Joshi V."/>
            <person name="Khan Z.M."/>
            <person name="Kirkness E.F."/>
            <person name="Cree A."/>
            <person name="Fowler R.G."/>
            <person name="Lee S."/>
            <person name="Lewis L.R."/>
            <person name="Li Z."/>
            <person name="Liu Y.-S."/>
            <person name="Moore S.M."/>
            <person name="Muzny D."/>
            <person name="Nazareth L.V."/>
            <person name="Ngo D.N."/>
            <person name="Okwuonu G.O."/>
            <person name="Pai G."/>
            <person name="Parker D."/>
            <person name="Paul H.A."/>
            <person name="Pfannkoch C."/>
            <person name="Pohl C.S."/>
            <person name="Rogers Y.-H.C."/>
            <person name="Ruiz S.J."/>
            <person name="Sabo A."/>
            <person name="Santibanez J."/>
            <person name="Schneider B.W."/>
            <person name="Smith S.M."/>
            <person name="Sodergren E."/>
            <person name="Svatek A.F."/>
            <person name="Utterback T.R."/>
            <person name="Vattathil S."/>
            <person name="Warren W."/>
            <person name="White C.S."/>
            <person name="Chinwalla A.T."/>
            <person name="Feng Y."/>
            <person name="Halpern A.L."/>
            <person name="Hillier L.W."/>
            <person name="Huang X."/>
            <person name="Minx P."/>
            <person name="Nelson J.O."/>
            <person name="Pepin K.H."/>
            <person name="Qin X."/>
            <person name="Sutton G.G."/>
            <person name="Venter E."/>
            <person name="Walenz B.P."/>
            <person name="Wallis J.W."/>
            <person name="Worley K.C."/>
            <person name="Yang S.-P."/>
            <person name="Jones S.M."/>
            <person name="Marra M.A."/>
            <person name="Rocchi M."/>
            <person name="Schein J.E."/>
            <person name="Baertsch R."/>
            <person name="Clarke L."/>
            <person name="Csuros M."/>
            <person name="Glasscock J."/>
            <person name="Harris R.A."/>
            <person name="Havlak P."/>
            <person name="Jackson A.R."/>
            <person name="Jiang H."/>
            <person name="Liu Y."/>
            <person name="Messina D.N."/>
            <person name="Shen Y."/>
            <person name="Song H.X.-Z."/>
            <person name="Wylie T."/>
            <person name="Zhang L."/>
            <person name="Birney E."/>
            <person name="Han K."/>
            <person name="Konkel M.K."/>
            <person name="Lee J."/>
            <person name="Smit A.F.A."/>
            <person name="Ullmer B."/>
            <person name="Wang H."/>
            <person name="Xing J."/>
            <person name="Burhans R."/>
            <person name="Cheng Z."/>
            <person name="Karro J.E."/>
            <person name="Ma J."/>
            <person name="Raney B."/>
            <person name="She X."/>
            <person name="Cox M.J."/>
            <person name="Demuth J.P."/>
            <person name="Dumas L.J."/>
            <person name="Han S.-G."/>
            <person name="Hopkins J."/>
            <person name="Karimpour-Fard A."/>
            <person name="Kim Y.H."/>
            <person name="Pollack J.R."/>
            <person name="Vinar T."/>
            <person name="Addo-Quaye C."/>
            <person name="Degenhardt J."/>
            <person name="Denby A."/>
            <person name="Hubisz M.J."/>
            <person name="Indap A."/>
            <person name="Kosiol C."/>
            <person name="Lahn B.T."/>
            <person name="Lawson H.A."/>
            <person name="Marklein A."/>
            <person name="Nielsen R."/>
            <person name="Vallender E.J."/>
            <person name="Clark A.G."/>
            <person name="Ferguson B."/>
            <person name="Hernandez R.D."/>
            <person name="Hirani K."/>
            <person name="Kehrer-Sawatzki H."/>
            <person name="Kolb J."/>
            <person name="Patil S."/>
            <person name="Pu L.-L."/>
            <person name="Ren Y."/>
            <person name="Smith D.G."/>
            <person name="Wheeler D.A."/>
            <person name="Schenck I."/>
            <person name="Ball E.V."/>
            <person name="Chen R."/>
            <person name="Cooper D.N."/>
            <person name="Giardine B."/>
            <person name="Hsu F."/>
            <person name="Kent W.J."/>
            <person name="Lesk A."/>
            <person name="Nelson D.L."/>
            <person name="O'brien W.E."/>
            <person name="Pruefer K."/>
            <person name="Stenson P.D."/>
            <person name="Wallace J.C."/>
            <person name="Ke H."/>
            <person name="Liu X.-M."/>
            <person name="Wang P."/>
            <person name="Xiang A.P."/>
            <person name="Yang F."/>
            <person name="Barber G.P."/>
            <person name="Haussler D."/>
            <person name="Karolchik D."/>
            <person name="Kern A.D."/>
            <person name="Kuhn R.M."/>
            <person name="Smith K.E."/>
            <person name="Zwieg A.S."/>
        </authorList>
    </citation>
    <scope>NUCLEOTIDE SEQUENCE [LARGE SCALE GENOMIC DNA]</scope>
    <source>
        <strain evidence="3">17573</strain>
    </source>
</reference>
<dbReference type="PANTHER" id="PTHR12138">
    <property type="entry name" value="PRIMATE-EXPANDED PROTEIN FAMILY"/>
    <property type="match status" value="1"/>
</dbReference>